<evidence type="ECO:0000313" key="6">
    <source>
        <dbReference type="Proteomes" id="UP001203284"/>
    </source>
</evidence>
<dbReference type="Proteomes" id="UP001203284">
    <property type="component" value="Unassembled WGS sequence"/>
</dbReference>
<evidence type="ECO:0000256" key="2">
    <source>
        <dbReference type="ARBA" id="ARBA00022898"/>
    </source>
</evidence>
<sequence length="335" mass="34161">MTSPTDAAQLPTYADVIAAAERLAPVAVRTPLLACPALDALTGGRIFLKPEPLQRTGSFKFRGAYNRISRIPEAERAGGVVACSSGNHAQGVAAAATMLGMRSVIVMPSDAPALKRTRTLAFGAEVVSYERGVDDRDAIAHAIATERGATFVAPYDDRFVMAGQGTVGLEIAQDMTMLGLAPDVVIANASGGGLASGIALAVKEAFPHAQIYTAEPAGFDDHARSFQSGRRESNAQATGSFCDALLAATPGALTFQISSRIVGNGVAASDAEVARAVAFAFEEAKIVVEPGGAVALAAVLAGRLDLAGKTAAIVLSGGNVDAATFATCLTMAGKL</sequence>
<gene>
    <name evidence="5" type="ORF">MWN34_08000</name>
</gene>
<dbReference type="EMBL" id="JALKCH010000004">
    <property type="protein sequence ID" value="MCK0196854.1"/>
    <property type="molecule type" value="Genomic_DNA"/>
</dbReference>
<dbReference type="InterPro" id="IPR050147">
    <property type="entry name" value="Ser/Thr_Dehydratase"/>
</dbReference>
<dbReference type="SUPFAM" id="SSF53686">
    <property type="entry name" value="Tryptophan synthase beta subunit-like PLP-dependent enzymes"/>
    <property type="match status" value="1"/>
</dbReference>
<evidence type="ECO:0000313" key="5">
    <source>
        <dbReference type="EMBL" id="MCK0196854.1"/>
    </source>
</evidence>
<protein>
    <submittedName>
        <fullName evidence="5">Threonine/serine dehydratase</fullName>
    </submittedName>
</protein>
<keyword evidence="2" id="KW-0663">Pyridoxal phosphate</keyword>
<evidence type="ECO:0000256" key="3">
    <source>
        <dbReference type="ARBA" id="ARBA00023239"/>
    </source>
</evidence>
<proteinExistence type="predicted"/>
<reference evidence="5 6" key="1">
    <citation type="submission" date="2022-04" db="EMBL/GenBank/DDBJ databases">
        <authorList>
            <person name="Grouzdev D.S."/>
            <person name="Pantiukh K.S."/>
            <person name="Krutkina M.S."/>
        </authorList>
    </citation>
    <scope>NUCLEOTIDE SEQUENCE [LARGE SCALE GENOMIC DNA]</scope>
    <source>
        <strain evidence="5 6">6x-1</strain>
    </source>
</reference>
<name>A0ABT0DAC2_9HYPH</name>
<dbReference type="RefSeq" id="WP_247028307.1">
    <property type="nucleotide sequence ID" value="NZ_JALKCH010000004.1"/>
</dbReference>
<dbReference type="PROSITE" id="PS00165">
    <property type="entry name" value="DEHYDRATASE_SER_THR"/>
    <property type="match status" value="1"/>
</dbReference>
<comment type="caution">
    <text evidence="5">The sequence shown here is derived from an EMBL/GenBank/DDBJ whole genome shotgun (WGS) entry which is preliminary data.</text>
</comment>
<dbReference type="PANTHER" id="PTHR48078:SF6">
    <property type="entry name" value="L-THREONINE DEHYDRATASE CATABOLIC TDCB"/>
    <property type="match status" value="1"/>
</dbReference>
<comment type="cofactor">
    <cofactor evidence="1">
        <name>pyridoxal 5'-phosphate</name>
        <dbReference type="ChEBI" id="CHEBI:597326"/>
    </cofactor>
</comment>
<accession>A0ABT0DAC2</accession>
<evidence type="ECO:0000256" key="1">
    <source>
        <dbReference type="ARBA" id="ARBA00001933"/>
    </source>
</evidence>
<evidence type="ECO:0000259" key="4">
    <source>
        <dbReference type="Pfam" id="PF00291"/>
    </source>
</evidence>
<dbReference type="InterPro" id="IPR001926">
    <property type="entry name" value="TrpB-like_PALP"/>
</dbReference>
<dbReference type="CDD" id="cd01562">
    <property type="entry name" value="Thr-dehyd"/>
    <property type="match status" value="1"/>
</dbReference>
<dbReference type="PANTHER" id="PTHR48078">
    <property type="entry name" value="THREONINE DEHYDRATASE, MITOCHONDRIAL-RELATED"/>
    <property type="match status" value="1"/>
</dbReference>
<keyword evidence="3" id="KW-0456">Lyase</keyword>
<keyword evidence="6" id="KW-1185">Reference proteome</keyword>
<organism evidence="5 6">
    <name type="scientific">Ancylobacter crimeensis</name>
    <dbReference type="NCBI Taxonomy" id="2579147"/>
    <lineage>
        <taxon>Bacteria</taxon>
        <taxon>Pseudomonadati</taxon>
        <taxon>Pseudomonadota</taxon>
        <taxon>Alphaproteobacteria</taxon>
        <taxon>Hyphomicrobiales</taxon>
        <taxon>Xanthobacteraceae</taxon>
        <taxon>Ancylobacter</taxon>
    </lineage>
</organism>
<dbReference type="Pfam" id="PF00291">
    <property type="entry name" value="PALP"/>
    <property type="match status" value="1"/>
</dbReference>
<dbReference type="InterPro" id="IPR036052">
    <property type="entry name" value="TrpB-like_PALP_sf"/>
</dbReference>
<feature type="domain" description="Tryptophan synthase beta chain-like PALP" evidence="4">
    <location>
        <begin position="28"/>
        <end position="317"/>
    </location>
</feature>
<dbReference type="InterPro" id="IPR000634">
    <property type="entry name" value="Ser/Thr_deHydtase_PyrdxlP-BS"/>
</dbReference>
<dbReference type="Gene3D" id="3.40.50.1100">
    <property type="match status" value="2"/>
</dbReference>